<dbReference type="EMBL" id="FRBP01000010">
    <property type="protein sequence ID" value="SHM01988.1"/>
    <property type="molecule type" value="Genomic_DNA"/>
</dbReference>
<evidence type="ECO:0000313" key="3">
    <source>
        <dbReference type="Proteomes" id="UP000184012"/>
    </source>
</evidence>
<feature type="transmembrane region" description="Helical" evidence="1">
    <location>
        <begin position="112"/>
        <end position="137"/>
    </location>
</feature>
<protein>
    <submittedName>
        <fullName evidence="2">Uncharacterized protein</fullName>
    </submittedName>
</protein>
<feature type="transmembrane region" description="Helical" evidence="1">
    <location>
        <begin position="12"/>
        <end position="30"/>
    </location>
</feature>
<evidence type="ECO:0000256" key="1">
    <source>
        <dbReference type="SAM" id="Phobius"/>
    </source>
</evidence>
<dbReference type="AlphaFoldDB" id="A0AB74F2K3"/>
<proteinExistence type="predicted"/>
<name>A0AB74F2K3_9FIRM</name>
<dbReference type="Proteomes" id="UP000184012">
    <property type="component" value="Unassembled WGS sequence"/>
</dbReference>
<keyword evidence="1" id="KW-0812">Transmembrane</keyword>
<dbReference type="GeneID" id="68361749"/>
<accession>A0AB74F2K3</accession>
<comment type="caution">
    <text evidence="2">The sequence shown here is derived from an EMBL/GenBank/DDBJ whole genome shotgun (WGS) entry which is preliminary data.</text>
</comment>
<sequence length="141" mass="16369">MKWKIYSWMPWIRLVVLIICIGFSFFLVLSDLIENRAPQNQLWILCIIIPAGLEQVSRIMDARAGIVIYKDEREQYLKLEAGALAFRYAKIACVILLCLTAALNYFTPSLLFIGIVLGLTIFLIVMYGMELIVYFYYEKIK</sequence>
<organism evidence="2 3">
    <name type="scientific">Eubacterium callanderi</name>
    <dbReference type="NCBI Taxonomy" id="53442"/>
    <lineage>
        <taxon>Bacteria</taxon>
        <taxon>Bacillati</taxon>
        <taxon>Bacillota</taxon>
        <taxon>Clostridia</taxon>
        <taxon>Eubacteriales</taxon>
        <taxon>Eubacteriaceae</taxon>
        <taxon>Eubacterium</taxon>
    </lineage>
</organism>
<reference evidence="2 3" key="1">
    <citation type="submission" date="2016-11" db="EMBL/GenBank/DDBJ databases">
        <authorList>
            <person name="Varghese N."/>
            <person name="Submissions S."/>
        </authorList>
    </citation>
    <scope>NUCLEOTIDE SEQUENCE [LARGE SCALE GENOMIC DNA]</scope>
    <source>
        <strain evidence="2 3">FD</strain>
    </source>
</reference>
<feature type="transmembrane region" description="Helical" evidence="1">
    <location>
        <begin position="81"/>
        <end position="106"/>
    </location>
</feature>
<keyword evidence="1" id="KW-1133">Transmembrane helix</keyword>
<dbReference type="RefSeq" id="WP_013378642.1">
    <property type="nucleotide sequence ID" value="NC_014624.2"/>
</dbReference>
<keyword evidence="1" id="KW-0472">Membrane</keyword>
<gene>
    <name evidence="2" type="ORF">SAMN04515649_11099</name>
</gene>
<evidence type="ECO:0000313" key="2">
    <source>
        <dbReference type="EMBL" id="SHM01988.1"/>
    </source>
</evidence>